<evidence type="ECO:0000313" key="1">
    <source>
        <dbReference type="EMBL" id="SMQ62217.1"/>
    </source>
</evidence>
<protein>
    <submittedName>
        <fullName evidence="1">Uncharacterized protein</fullName>
    </submittedName>
</protein>
<dbReference type="EMBL" id="FXWH01000001">
    <property type="protein sequence ID" value="SMQ62217.1"/>
    <property type="molecule type" value="Genomic_DNA"/>
</dbReference>
<gene>
    <name evidence="1" type="ORF">SAMN06297229_0676</name>
</gene>
<dbReference type="RefSeq" id="WP_086433839.1">
    <property type="nucleotide sequence ID" value="NZ_FXWH01000001.1"/>
</dbReference>
<dbReference type="AlphaFoldDB" id="A0A1Y6EHZ2"/>
<organism evidence="1 2">
    <name type="scientific">Pseudidiomarina planktonica</name>
    <dbReference type="NCBI Taxonomy" id="1323738"/>
    <lineage>
        <taxon>Bacteria</taxon>
        <taxon>Pseudomonadati</taxon>
        <taxon>Pseudomonadota</taxon>
        <taxon>Gammaproteobacteria</taxon>
        <taxon>Alteromonadales</taxon>
        <taxon>Idiomarinaceae</taxon>
        <taxon>Pseudidiomarina</taxon>
    </lineage>
</organism>
<sequence>MTHYFETESFVEEISQSPEIAASHYRVIERLCKKVDVVKSIYQRYSSDVASKMSDQEVSHTTYCNFFECLVRATKIKSDLKFLNSAIKLNNQMKQKLIISPEKHRSNQAELDVLLDKLVSNKREDNV</sequence>
<reference evidence="2" key="1">
    <citation type="submission" date="2017-04" db="EMBL/GenBank/DDBJ databases">
        <authorList>
            <person name="Varghese N."/>
            <person name="Submissions S."/>
        </authorList>
    </citation>
    <scope>NUCLEOTIDE SEQUENCE [LARGE SCALE GENOMIC DNA]</scope>
</reference>
<accession>A0A1Y6EHZ2</accession>
<keyword evidence="2" id="KW-1185">Reference proteome</keyword>
<proteinExistence type="predicted"/>
<dbReference type="Proteomes" id="UP000194450">
    <property type="component" value="Unassembled WGS sequence"/>
</dbReference>
<evidence type="ECO:0000313" key="2">
    <source>
        <dbReference type="Proteomes" id="UP000194450"/>
    </source>
</evidence>
<name>A0A1Y6EHZ2_9GAMM</name>